<reference evidence="1 2" key="1">
    <citation type="submission" date="2023-02" db="EMBL/GenBank/DDBJ databases">
        <title>LHISI_Scaffold_Assembly.</title>
        <authorList>
            <person name="Stuart O.P."/>
            <person name="Cleave R."/>
            <person name="Magrath M.J.L."/>
            <person name="Mikheyev A.S."/>
        </authorList>
    </citation>
    <scope>NUCLEOTIDE SEQUENCE [LARGE SCALE GENOMIC DNA]</scope>
    <source>
        <strain evidence="1">Daus_M_001</strain>
        <tissue evidence="1">Leg muscle</tissue>
    </source>
</reference>
<accession>A0ABQ9I8B9</accession>
<keyword evidence="2" id="KW-1185">Reference proteome</keyword>
<proteinExistence type="predicted"/>
<dbReference type="EMBL" id="JARBHB010000002">
    <property type="protein sequence ID" value="KAJ8892495.1"/>
    <property type="molecule type" value="Genomic_DNA"/>
</dbReference>
<sequence length="60" mass="7146">MFLNILQIGRSHLQNLYKTFLMEGSFIEKLKSIQSHYRKSKIVSKQYLPNSLNITAMWEQ</sequence>
<protein>
    <submittedName>
        <fullName evidence="1">Uncharacterized protein</fullName>
    </submittedName>
</protein>
<evidence type="ECO:0000313" key="2">
    <source>
        <dbReference type="Proteomes" id="UP001159363"/>
    </source>
</evidence>
<organism evidence="1 2">
    <name type="scientific">Dryococelus australis</name>
    <dbReference type="NCBI Taxonomy" id="614101"/>
    <lineage>
        <taxon>Eukaryota</taxon>
        <taxon>Metazoa</taxon>
        <taxon>Ecdysozoa</taxon>
        <taxon>Arthropoda</taxon>
        <taxon>Hexapoda</taxon>
        <taxon>Insecta</taxon>
        <taxon>Pterygota</taxon>
        <taxon>Neoptera</taxon>
        <taxon>Polyneoptera</taxon>
        <taxon>Phasmatodea</taxon>
        <taxon>Verophasmatodea</taxon>
        <taxon>Anareolatae</taxon>
        <taxon>Phasmatidae</taxon>
        <taxon>Eurycanthinae</taxon>
        <taxon>Dryococelus</taxon>
    </lineage>
</organism>
<comment type="caution">
    <text evidence="1">The sequence shown here is derived from an EMBL/GenBank/DDBJ whole genome shotgun (WGS) entry which is preliminary data.</text>
</comment>
<evidence type="ECO:0000313" key="1">
    <source>
        <dbReference type="EMBL" id="KAJ8892495.1"/>
    </source>
</evidence>
<gene>
    <name evidence="1" type="ORF">PR048_005075</name>
</gene>
<name>A0ABQ9I8B9_9NEOP</name>
<dbReference type="Proteomes" id="UP001159363">
    <property type="component" value="Chromosome 2"/>
</dbReference>